<gene>
    <name evidence="1" type="ORF">KL86DYS1_30700</name>
</gene>
<sequence length="51" mass="6076">MIFRFKSKIKTSRLQNKATRSQPIEELLVILGKSFDFGIDIIRLLIHYSYF</sequence>
<accession>A0A212JWX8</accession>
<dbReference type="AlphaFoldDB" id="A0A212JWX8"/>
<evidence type="ECO:0000313" key="1">
    <source>
        <dbReference type="EMBL" id="SBW03903.1"/>
    </source>
</evidence>
<proteinExistence type="predicted"/>
<reference evidence="1" key="1">
    <citation type="submission" date="2016-04" db="EMBL/GenBank/DDBJ databases">
        <authorList>
            <person name="Evans L.H."/>
            <person name="Alamgir A."/>
            <person name="Owens N."/>
            <person name="Weber N.D."/>
            <person name="Virtaneva K."/>
            <person name="Barbian K."/>
            <person name="Babar A."/>
            <person name="Rosenke K."/>
        </authorList>
    </citation>
    <scope>NUCLEOTIDE SEQUENCE</scope>
    <source>
        <strain evidence="1">86-1</strain>
    </source>
</reference>
<name>A0A212JWX8_9BACT</name>
<organism evidence="1">
    <name type="scientific">uncultured Dysgonomonas sp</name>
    <dbReference type="NCBI Taxonomy" id="206096"/>
    <lineage>
        <taxon>Bacteria</taxon>
        <taxon>Pseudomonadati</taxon>
        <taxon>Bacteroidota</taxon>
        <taxon>Bacteroidia</taxon>
        <taxon>Bacteroidales</taxon>
        <taxon>Dysgonomonadaceae</taxon>
        <taxon>Dysgonomonas</taxon>
        <taxon>environmental samples</taxon>
    </lineage>
</organism>
<dbReference type="EMBL" id="FLUM01000003">
    <property type="protein sequence ID" value="SBW03903.1"/>
    <property type="molecule type" value="Genomic_DNA"/>
</dbReference>
<protein>
    <submittedName>
        <fullName evidence="1">Uncharacterized protein</fullName>
    </submittedName>
</protein>